<name>A0A0D2MFE3_9CHLO</name>
<feature type="chain" id="PRO_5002247187" evidence="1">
    <location>
        <begin position="22"/>
        <end position="144"/>
    </location>
</feature>
<accession>A0A0D2MFE3</accession>
<evidence type="ECO:0000313" key="3">
    <source>
        <dbReference type="Proteomes" id="UP000054498"/>
    </source>
</evidence>
<dbReference type="AlphaFoldDB" id="A0A0D2MFE3"/>
<keyword evidence="3" id="KW-1185">Reference proteome</keyword>
<keyword evidence="1" id="KW-0732">Signal</keyword>
<dbReference type="EMBL" id="KK104498">
    <property type="protein sequence ID" value="KIY93825.1"/>
    <property type="molecule type" value="Genomic_DNA"/>
</dbReference>
<evidence type="ECO:0000313" key="2">
    <source>
        <dbReference type="EMBL" id="KIY93825.1"/>
    </source>
</evidence>
<dbReference type="RefSeq" id="XP_013892845.1">
    <property type="nucleotide sequence ID" value="XM_014037391.1"/>
</dbReference>
<reference evidence="2 3" key="1">
    <citation type="journal article" date="2013" name="BMC Genomics">
        <title>Reconstruction of the lipid metabolism for the microalga Monoraphidium neglectum from its genome sequence reveals characteristics suitable for biofuel production.</title>
        <authorList>
            <person name="Bogen C."/>
            <person name="Al-Dilaimi A."/>
            <person name="Albersmeier A."/>
            <person name="Wichmann J."/>
            <person name="Grundmann M."/>
            <person name="Rupp O."/>
            <person name="Lauersen K.J."/>
            <person name="Blifernez-Klassen O."/>
            <person name="Kalinowski J."/>
            <person name="Goesmann A."/>
            <person name="Mussgnug J.H."/>
            <person name="Kruse O."/>
        </authorList>
    </citation>
    <scope>NUCLEOTIDE SEQUENCE [LARGE SCALE GENOMIC DNA]</scope>
    <source>
        <strain evidence="2 3">SAG 48.87</strain>
    </source>
</reference>
<evidence type="ECO:0000256" key="1">
    <source>
        <dbReference type="SAM" id="SignalP"/>
    </source>
</evidence>
<dbReference type="KEGG" id="mng:MNEG_14137"/>
<dbReference type="Proteomes" id="UP000054498">
    <property type="component" value="Unassembled WGS sequence"/>
</dbReference>
<dbReference type="OrthoDB" id="539775at2759"/>
<protein>
    <submittedName>
        <fullName evidence="2">Uncharacterized protein</fullName>
    </submittedName>
</protein>
<sequence>MAAFQHLAIVVLACYLAVASAVPGVKITIRWDNKADEVIKQAVPETRKNLANILCGKISEKSIILPKKGTPSLVDKSNLVDSSSTAIYYCLAADGKQSTAAKIYAACANKKNQEEFKDEMEDDTDFPELEVEAITCDPNFVQIP</sequence>
<proteinExistence type="predicted"/>
<dbReference type="GeneID" id="25731669"/>
<gene>
    <name evidence="2" type="ORF">MNEG_14137</name>
</gene>
<feature type="signal peptide" evidence="1">
    <location>
        <begin position="1"/>
        <end position="21"/>
    </location>
</feature>
<organism evidence="2 3">
    <name type="scientific">Monoraphidium neglectum</name>
    <dbReference type="NCBI Taxonomy" id="145388"/>
    <lineage>
        <taxon>Eukaryota</taxon>
        <taxon>Viridiplantae</taxon>
        <taxon>Chlorophyta</taxon>
        <taxon>core chlorophytes</taxon>
        <taxon>Chlorophyceae</taxon>
        <taxon>CS clade</taxon>
        <taxon>Sphaeropleales</taxon>
        <taxon>Selenastraceae</taxon>
        <taxon>Monoraphidium</taxon>
    </lineage>
</organism>